<dbReference type="AlphaFoldDB" id="A0A841JJU7"/>
<accession>A0A841JJU7</accession>
<feature type="non-terminal residue" evidence="1">
    <location>
        <position position="1"/>
    </location>
</feature>
<proteinExistence type="predicted"/>
<organism evidence="1 2">
    <name type="scientific">Mucilaginibacter lappiensis</name>
    <dbReference type="NCBI Taxonomy" id="354630"/>
    <lineage>
        <taxon>Bacteria</taxon>
        <taxon>Pseudomonadati</taxon>
        <taxon>Bacteroidota</taxon>
        <taxon>Sphingobacteriia</taxon>
        <taxon>Sphingobacteriales</taxon>
        <taxon>Sphingobacteriaceae</taxon>
        <taxon>Mucilaginibacter</taxon>
    </lineage>
</organism>
<reference evidence="1 2" key="1">
    <citation type="submission" date="2020-08" db="EMBL/GenBank/DDBJ databases">
        <title>Genomic Encyclopedia of Type Strains, Phase IV (KMG-V): Genome sequencing to study the core and pangenomes of soil and plant-associated prokaryotes.</title>
        <authorList>
            <person name="Whitman W."/>
        </authorList>
    </citation>
    <scope>NUCLEOTIDE SEQUENCE [LARGE SCALE GENOMIC DNA]</scope>
    <source>
        <strain evidence="1 2">MP601</strain>
    </source>
</reference>
<comment type="caution">
    <text evidence="1">The sequence shown here is derived from an EMBL/GenBank/DDBJ whole genome shotgun (WGS) entry which is preliminary data.</text>
</comment>
<name>A0A841JJU7_9SPHI</name>
<protein>
    <recommendedName>
        <fullName evidence="3">Transposase IS116/IS110/IS902 family protein</fullName>
    </recommendedName>
</protein>
<gene>
    <name evidence="1" type="ORF">HDF22_002798</name>
</gene>
<sequence>EQKKNKMSVINAVRNKLILRIFACVNHNSHYENNYQNLLA</sequence>
<evidence type="ECO:0000313" key="2">
    <source>
        <dbReference type="Proteomes" id="UP000548326"/>
    </source>
</evidence>
<evidence type="ECO:0008006" key="3">
    <source>
        <dbReference type="Google" id="ProtNLM"/>
    </source>
</evidence>
<evidence type="ECO:0000313" key="1">
    <source>
        <dbReference type="EMBL" id="MBB6128675.1"/>
    </source>
</evidence>
<dbReference type="Proteomes" id="UP000548326">
    <property type="component" value="Unassembled WGS sequence"/>
</dbReference>
<dbReference type="EMBL" id="JACHCA010000007">
    <property type="protein sequence ID" value="MBB6128675.1"/>
    <property type="molecule type" value="Genomic_DNA"/>
</dbReference>